<dbReference type="AlphaFoldDB" id="A0A3B0YP77"/>
<dbReference type="EMBL" id="UOFM01000387">
    <property type="protein sequence ID" value="VAW81241.1"/>
    <property type="molecule type" value="Genomic_DNA"/>
</dbReference>
<evidence type="ECO:0000256" key="1">
    <source>
        <dbReference type="SAM" id="Coils"/>
    </source>
</evidence>
<protein>
    <submittedName>
        <fullName evidence="2">Uncharacterized protein</fullName>
    </submittedName>
</protein>
<proteinExistence type="predicted"/>
<feature type="coiled-coil region" evidence="1">
    <location>
        <begin position="132"/>
        <end position="166"/>
    </location>
</feature>
<evidence type="ECO:0000313" key="2">
    <source>
        <dbReference type="EMBL" id="VAW81241.1"/>
    </source>
</evidence>
<sequence length="167" mass="18997">MSKLFILLIFIVISGCQPVTVKRTDGPVPLAVRVDDAAYWLEEWNRIRGLSDDKLQRTLKTRERDFLKAPSPRSRLRLTLLLAEGPKLVRDQPRALSLLKGLDATRASDSARALAALLAQVIGEQLWSRDKMAGLRSRLKQADTRVDELERQLQELTNIEQSIQQRN</sequence>
<keyword evidence="1" id="KW-0175">Coiled coil</keyword>
<gene>
    <name evidence="2" type="ORF">MNBD_GAMMA14-1533</name>
</gene>
<dbReference type="PROSITE" id="PS51257">
    <property type="entry name" value="PROKAR_LIPOPROTEIN"/>
    <property type="match status" value="1"/>
</dbReference>
<reference evidence="2" key="1">
    <citation type="submission" date="2018-06" db="EMBL/GenBank/DDBJ databases">
        <authorList>
            <person name="Zhirakovskaya E."/>
        </authorList>
    </citation>
    <scope>NUCLEOTIDE SEQUENCE</scope>
</reference>
<organism evidence="2">
    <name type="scientific">hydrothermal vent metagenome</name>
    <dbReference type="NCBI Taxonomy" id="652676"/>
    <lineage>
        <taxon>unclassified sequences</taxon>
        <taxon>metagenomes</taxon>
        <taxon>ecological metagenomes</taxon>
    </lineage>
</organism>
<accession>A0A3B0YP77</accession>
<name>A0A3B0YP77_9ZZZZ</name>